<evidence type="ECO:0000313" key="2">
    <source>
        <dbReference type="EMBL" id="SNR75412.1"/>
    </source>
</evidence>
<feature type="compositionally biased region" description="Low complexity" evidence="1">
    <location>
        <begin position="115"/>
        <end position="131"/>
    </location>
</feature>
<gene>
    <name evidence="2" type="ORF">SAMN06265364_10897</name>
</gene>
<dbReference type="AlphaFoldDB" id="A0A2K9H6R6"/>
<sequence>MSNQNKQHKFRKSLTFKVLCGLVVLLVLGLVYNFIVAADDAPMTEEEQEEVQQRNADRDTIDIVGNYLWPDMKPSKEKETTDEDKTVDAEKDKNAKDEKGKASSEREQTTHHDAPIAAPAPDIAPSSDLPAKQTAPSIEKMDAPRIEKIE</sequence>
<dbReference type="RefSeq" id="WP_089365838.1">
    <property type="nucleotide sequence ID" value="NZ_CP023863.1"/>
</dbReference>
<proteinExistence type="predicted"/>
<evidence type="ECO:0000313" key="3">
    <source>
        <dbReference type="Proteomes" id="UP000198427"/>
    </source>
</evidence>
<dbReference type="KEGG" id="pje:CRM71_02470"/>
<evidence type="ECO:0000256" key="1">
    <source>
        <dbReference type="SAM" id="MobiDB-lite"/>
    </source>
</evidence>
<comment type="caution">
    <text evidence="2">The sequence shown here is derived from an EMBL/GenBank/DDBJ whole genome shotgun (WGS) entry which is preliminary data.</text>
</comment>
<feature type="region of interest" description="Disordered" evidence="1">
    <location>
        <begin position="44"/>
        <end position="150"/>
    </location>
</feature>
<dbReference type="EMBL" id="FZNZ01000008">
    <property type="protein sequence ID" value="SNR75412.1"/>
    <property type="molecule type" value="Genomic_DNA"/>
</dbReference>
<organism evidence="2 3">
    <name type="scientific">Prevotella jejuni</name>
    <dbReference type="NCBI Taxonomy" id="1177574"/>
    <lineage>
        <taxon>Bacteria</taxon>
        <taxon>Pseudomonadati</taxon>
        <taxon>Bacteroidota</taxon>
        <taxon>Bacteroidia</taxon>
        <taxon>Bacteroidales</taxon>
        <taxon>Prevotellaceae</taxon>
        <taxon>Prevotella</taxon>
    </lineage>
</organism>
<feature type="compositionally biased region" description="Basic and acidic residues" evidence="1">
    <location>
        <begin position="139"/>
        <end position="150"/>
    </location>
</feature>
<accession>A0A2K9H6R6</accession>
<dbReference type="OrthoDB" id="1082769at2"/>
<feature type="compositionally biased region" description="Basic and acidic residues" evidence="1">
    <location>
        <begin position="51"/>
        <end position="61"/>
    </location>
</feature>
<dbReference type="GeneID" id="94028303"/>
<name>A0A2K9H6R6_9BACT</name>
<feature type="compositionally biased region" description="Basic and acidic residues" evidence="1">
    <location>
        <begin position="73"/>
        <end position="114"/>
    </location>
</feature>
<reference evidence="2 3" key="1">
    <citation type="submission" date="2017-06" db="EMBL/GenBank/DDBJ databases">
        <authorList>
            <person name="Varghese N."/>
            <person name="Submissions S."/>
        </authorList>
    </citation>
    <scope>NUCLEOTIDE SEQUENCE [LARGE SCALE GENOMIC DNA]</scope>
    <source>
        <strain evidence="2 3">DSM 26989</strain>
    </source>
</reference>
<dbReference type="Proteomes" id="UP000198427">
    <property type="component" value="Unassembled WGS sequence"/>
</dbReference>
<keyword evidence="3" id="KW-1185">Reference proteome</keyword>
<protein>
    <submittedName>
        <fullName evidence="2">Uncharacterized protein</fullName>
    </submittedName>
</protein>